<keyword evidence="7" id="KW-0150">Chloroplast</keyword>
<evidence type="ECO:0000256" key="2">
    <source>
        <dbReference type="ARBA" id="ARBA00001958"/>
    </source>
</evidence>
<dbReference type="FunFam" id="3.40.1380.20:FF:000010">
    <property type="entry name" value="Pyruvate kinase"/>
    <property type="match status" value="1"/>
</dbReference>
<dbReference type="GO" id="GO:0005524">
    <property type="term" value="F:ATP binding"/>
    <property type="evidence" value="ECO:0007669"/>
    <property type="project" value="UniProtKB-KW"/>
</dbReference>
<evidence type="ECO:0000259" key="24">
    <source>
        <dbReference type="Pfam" id="PF02887"/>
    </source>
</evidence>
<keyword evidence="11" id="KW-0547">Nucleotide-binding</keyword>
<evidence type="ECO:0000256" key="16">
    <source>
        <dbReference type="ARBA" id="ARBA00022958"/>
    </source>
</evidence>
<organism evidence="25 26">
    <name type="scientific">Psophocarpus tetragonolobus</name>
    <name type="common">Winged bean</name>
    <name type="synonym">Dolichos tetragonolobus</name>
    <dbReference type="NCBI Taxonomy" id="3891"/>
    <lineage>
        <taxon>Eukaryota</taxon>
        <taxon>Viridiplantae</taxon>
        <taxon>Streptophyta</taxon>
        <taxon>Embryophyta</taxon>
        <taxon>Tracheophyta</taxon>
        <taxon>Spermatophyta</taxon>
        <taxon>Magnoliopsida</taxon>
        <taxon>eudicotyledons</taxon>
        <taxon>Gunneridae</taxon>
        <taxon>Pentapetalae</taxon>
        <taxon>rosids</taxon>
        <taxon>fabids</taxon>
        <taxon>Fabales</taxon>
        <taxon>Fabaceae</taxon>
        <taxon>Papilionoideae</taxon>
        <taxon>50 kb inversion clade</taxon>
        <taxon>NPAAA clade</taxon>
        <taxon>indigoferoid/millettioid clade</taxon>
        <taxon>Phaseoleae</taxon>
        <taxon>Psophocarpus</taxon>
    </lineage>
</organism>
<dbReference type="Gene3D" id="3.20.20.60">
    <property type="entry name" value="Phosphoenolpyruvate-binding domains"/>
    <property type="match status" value="1"/>
</dbReference>
<evidence type="ECO:0000256" key="18">
    <source>
        <dbReference type="ARBA" id="ARBA00023317"/>
    </source>
</evidence>
<evidence type="ECO:0000256" key="10">
    <source>
        <dbReference type="ARBA" id="ARBA00022723"/>
    </source>
</evidence>
<evidence type="ECO:0000256" key="7">
    <source>
        <dbReference type="ARBA" id="ARBA00022528"/>
    </source>
</evidence>
<evidence type="ECO:0000256" key="20">
    <source>
        <dbReference type="ARBA" id="ARBA00063009"/>
    </source>
</evidence>
<dbReference type="Pfam" id="PF02887">
    <property type="entry name" value="PK_C"/>
    <property type="match status" value="1"/>
</dbReference>
<comment type="cofactor">
    <cofactor evidence="1">
        <name>Mg(2+)</name>
        <dbReference type="ChEBI" id="CHEBI:18420"/>
    </cofactor>
</comment>
<protein>
    <recommendedName>
        <fullName evidence="6 21">Pyruvate kinase</fullName>
        <ecNumber evidence="6 21">2.7.1.40</ecNumber>
    </recommendedName>
</protein>
<keyword evidence="12 21" id="KW-0418">Kinase</keyword>
<dbReference type="GO" id="GO:0004743">
    <property type="term" value="F:pyruvate kinase activity"/>
    <property type="evidence" value="ECO:0007669"/>
    <property type="project" value="UniProtKB-EC"/>
</dbReference>
<comment type="cofactor">
    <cofactor evidence="2">
        <name>K(+)</name>
        <dbReference type="ChEBI" id="CHEBI:29103"/>
    </cofactor>
</comment>
<keyword evidence="26" id="KW-1185">Reference proteome</keyword>
<dbReference type="InterPro" id="IPR011037">
    <property type="entry name" value="Pyrv_Knase-like_insert_dom_sf"/>
</dbReference>
<keyword evidence="18" id="KW-0670">Pyruvate</keyword>
<evidence type="ECO:0000256" key="9">
    <source>
        <dbReference type="ARBA" id="ARBA00022679"/>
    </source>
</evidence>
<dbReference type="PROSITE" id="PS00110">
    <property type="entry name" value="PYRUVATE_KINASE"/>
    <property type="match status" value="1"/>
</dbReference>
<dbReference type="PRINTS" id="PR01050">
    <property type="entry name" value="PYRUVTKNASE"/>
</dbReference>
<dbReference type="GO" id="GO:0016301">
    <property type="term" value="F:kinase activity"/>
    <property type="evidence" value="ECO:0007669"/>
    <property type="project" value="UniProtKB-KW"/>
</dbReference>
<proteinExistence type="inferred from homology"/>
<dbReference type="InterPro" id="IPR015795">
    <property type="entry name" value="Pyrv_Knase_C"/>
</dbReference>
<feature type="region of interest" description="Disordered" evidence="22">
    <location>
        <begin position="43"/>
        <end position="69"/>
    </location>
</feature>
<evidence type="ECO:0000256" key="11">
    <source>
        <dbReference type="ARBA" id="ARBA00022741"/>
    </source>
</evidence>
<dbReference type="FunFam" id="2.40.33.10:FF:000005">
    <property type="entry name" value="Pyruvate kinase"/>
    <property type="match status" value="1"/>
</dbReference>
<evidence type="ECO:0000256" key="21">
    <source>
        <dbReference type="RuleBase" id="RU000504"/>
    </source>
</evidence>
<evidence type="ECO:0000313" key="25">
    <source>
        <dbReference type="EMBL" id="KAK7391770.1"/>
    </source>
</evidence>
<dbReference type="PANTHER" id="PTHR11817">
    <property type="entry name" value="PYRUVATE KINASE"/>
    <property type="match status" value="1"/>
</dbReference>
<dbReference type="Gene3D" id="2.40.33.10">
    <property type="entry name" value="PK beta-barrel domain-like"/>
    <property type="match status" value="1"/>
</dbReference>
<keyword evidence="16" id="KW-0630">Potassium</keyword>
<comment type="subcellular location">
    <subcellularLocation>
        <location evidence="3">Plastid</location>
        <location evidence="3">Chloroplast</location>
    </subcellularLocation>
</comment>
<comment type="similarity">
    <text evidence="5 21">Belongs to the pyruvate kinase family.</text>
</comment>
<dbReference type="EC" id="2.7.1.40" evidence="6 21"/>
<evidence type="ECO:0000256" key="15">
    <source>
        <dbReference type="ARBA" id="ARBA00022946"/>
    </source>
</evidence>
<keyword evidence="8" id="KW-0934">Plastid</keyword>
<keyword evidence="14 21" id="KW-0460">Magnesium</keyword>
<evidence type="ECO:0000256" key="4">
    <source>
        <dbReference type="ARBA" id="ARBA00004997"/>
    </source>
</evidence>
<evidence type="ECO:0000256" key="5">
    <source>
        <dbReference type="ARBA" id="ARBA00008663"/>
    </source>
</evidence>
<comment type="catalytic activity">
    <reaction evidence="19 21">
        <text>pyruvate + ATP = phosphoenolpyruvate + ADP + H(+)</text>
        <dbReference type="Rhea" id="RHEA:18157"/>
        <dbReference type="ChEBI" id="CHEBI:15361"/>
        <dbReference type="ChEBI" id="CHEBI:15378"/>
        <dbReference type="ChEBI" id="CHEBI:30616"/>
        <dbReference type="ChEBI" id="CHEBI:58702"/>
        <dbReference type="ChEBI" id="CHEBI:456216"/>
        <dbReference type="EC" id="2.7.1.40"/>
    </reaction>
</comment>
<dbReference type="Gene3D" id="3.40.1380.20">
    <property type="entry name" value="Pyruvate kinase, C-terminal domain"/>
    <property type="match status" value="1"/>
</dbReference>
<dbReference type="FunFam" id="3.20.20.60:FF:000025">
    <property type="entry name" value="Pyruvate kinase"/>
    <property type="match status" value="1"/>
</dbReference>
<dbReference type="AlphaFoldDB" id="A0AAN9S9W0"/>
<evidence type="ECO:0000259" key="23">
    <source>
        <dbReference type="Pfam" id="PF00224"/>
    </source>
</evidence>
<dbReference type="EMBL" id="JAYMYS010000005">
    <property type="protein sequence ID" value="KAK7391770.1"/>
    <property type="molecule type" value="Genomic_DNA"/>
</dbReference>
<dbReference type="SUPFAM" id="SSF51621">
    <property type="entry name" value="Phosphoenolpyruvate/pyruvate domain"/>
    <property type="match status" value="1"/>
</dbReference>
<dbReference type="InterPro" id="IPR040442">
    <property type="entry name" value="Pyrv_kinase-like_dom_sf"/>
</dbReference>
<comment type="subunit">
    <text evidence="20">Oligomer of alpha and beta subunits.</text>
</comment>
<dbReference type="SUPFAM" id="SSF52935">
    <property type="entry name" value="PK C-terminal domain-like"/>
    <property type="match status" value="1"/>
</dbReference>
<dbReference type="GO" id="GO:0000287">
    <property type="term" value="F:magnesium ion binding"/>
    <property type="evidence" value="ECO:0007669"/>
    <property type="project" value="InterPro"/>
</dbReference>
<dbReference type="Pfam" id="PF00224">
    <property type="entry name" value="PK"/>
    <property type="match status" value="1"/>
</dbReference>
<sequence>MSVSHSLHLRLLTPPATAIPTHTPLSPPTVLLRRAPVRRLPSLRASSSQEMLVSEKNGAPAAPSDPSSIEVDAVSEAELKENGFRSTRRTKLVCTVGPATCGFEQLEALAVGGMNVARINMCHGTREWHKEVIERVRRLNHEKGFAVAIMMDTEGSEIHMGDLCGASSAKADDGEIWTFSVRAFDSNSNSTPPQRTINVNYEGFAEDVKLGDELLVDGGMVRFEVIQKIGPDVKCRCTDPGLLLPRANLTFWRNGSLVRERNAMLPTISSKDWLDIDFGIAEGVDFIAISFVKSAEVITHLKSYIAARSRDSDISVIAKIESIDSLKNLEEIILAADGAMVARGDLGAQIPLEQVPSAQQRIVQLCRQLNKPVIVASQLLESMIEYPTPTRAEVADVSEAVRQRADALMLSGESAMGQYPEKALTVLRSVSLRIERWWREEKRYEAMLLPSVGSYFSEKISEEICNSAAKMANNLEVDALFVYTKTGYMASLLSRCRPDCPIFAFTTTSSVRRRLNLQWGLIPFRLSFTDDMESNLNRTFSLLKARNLIKSGDLVIAVSDMLQSIQVMNVP</sequence>
<evidence type="ECO:0000256" key="8">
    <source>
        <dbReference type="ARBA" id="ARBA00022640"/>
    </source>
</evidence>
<evidence type="ECO:0000256" key="3">
    <source>
        <dbReference type="ARBA" id="ARBA00004229"/>
    </source>
</evidence>
<keyword evidence="15" id="KW-0809">Transit peptide</keyword>
<evidence type="ECO:0000256" key="1">
    <source>
        <dbReference type="ARBA" id="ARBA00001946"/>
    </source>
</evidence>
<feature type="domain" description="Pyruvate kinase barrel" evidence="23">
    <location>
        <begin position="88"/>
        <end position="423"/>
    </location>
</feature>
<gene>
    <name evidence="25" type="ORF">VNO78_20191</name>
</gene>
<evidence type="ECO:0000313" key="26">
    <source>
        <dbReference type="Proteomes" id="UP001386955"/>
    </source>
</evidence>
<comment type="pathway">
    <text evidence="4 21">Carbohydrate degradation; glycolysis; pyruvate from D-glyceraldehyde 3-phosphate: step 5/5.</text>
</comment>
<dbReference type="InterPro" id="IPR015813">
    <property type="entry name" value="Pyrv/PenolPyrv_kinase-like_dom"/>
</dbReference>
<evidence type="ECO:0000256" key="6">
    <source>
        <dbReference type="ARBA" id="ARBA00012142"/>
    </source>
</evidence>
<dbReference type="InterPro" id="IPR001697">
    <property type="entry name" value="Pyr_Knase"/>
</dbReference>
<keyword evidence="9 21" id="KW-0808">Transferase</keyword>
<dbReference type="InterPro" id="IPR015793">
    <property type="entry name" value="Pyrv_Knase_brl"/>
</dbReference>
<name>A0AAN9S9W0_PSOTE</name>
<keyword evidence="13" id="KW-0067">ATP-binding</keyword>
<keyword evidence="17 21" id="KW-0324">Glycolysis</keyword>
<evidence type="ECO:0000256" key="17">
    <source>
        <dbReference type="ARBA" id="ARBA00023152"/>
    </source>
</evidence>
<feature type="domain" description="Pyruvate kinase C-terminal" evidence="24">
    <location>
        <begin position="462"/>
        <end position="561"/>
    </location>
</feature>
<dbReference type="GO" id="GO:0030955">
    <property type="term" value="F:potassium ion binding"/>
    <property type="evidence" value="ECO:0007669"/>
    <property type="project" value="InterPro"/>
</dbReference>
<dbReference type="InterPro" id="IPR018209">
    <property type="entry name" value="Pyrv_Knase_AS"/>
</dbReference>
<evidence type="ECO:0000256" key="12">
    <source>
        <dbReference type="ARBA" id="ARBA00022777"/>
    </source>
</evidence>
<evidence type="ECO:0000256" key="13">
    <source>
        <dbReference type="ARBA" id="ARBA00022840"/>
    </source>
</evidence>
<dbReference type="InterPro" id="IPR036918">
    <property type="entry name" value="Pyrv_Knase_C_sf"/>
</dbReference>
<comment type="caution">
    <text evidence="25">The sequence shown here is derived from an EMBL/GenBank/DDBJ whole genome shotgun (WGS) entry which is preliminary data.</text>
</comment>
<reference evidence="25 26" key="1">
    <citation type="submission" date="2024-01" db="EMBL/GenBank/DDBJ databases">
        <title>The genomes of 5 underutilized Papilionoideae crops provide insights into root nodulation and disease resistanc.</title>
        <authorList>
            <person name="Jiang F."/>
        </authorList>
    </citation>
    <scope>NUCLEOTIDE SEQUENCE [LARGE SCALE GENOMIC DNA]</scope>
    <source>
        <strain evidence="25">DUOXIRENSHENG_FW03</strain>
        <tissue evidence="25">Leaves</tissue>
    </source>
</reference>
<dbReference type="InterPro" id="IPR015806">
    <property type="entry name" value="Pyrv_Knase_insert_dom_sf"/>
</dbReference>
<evidence type="ECO:0000256" key="14">
    <source>
        <dbReference type="ARBA" id="ARBA00022842"/>
    </source>
</evidence>
<dbReference type="NCBIfam" id="TIGR01064">
    <property type="entry name" value="pyruv_kin"/>
    <property type="match status" value="1"/>
</dbReference>
<keyword evidence="10" id="KW-0479">Metal-binding</keyword>
<dbReference type="GO" id="GO:0009570">
    <property type="term" value="C:chloroplast stroma"/>
    <property type="evidence" value="ECO:0007669"/>
    <property type="project" value="UniProtKB-ARBA"/>
</dbReference>
<accession>A0AAN9S9W0</accession>
<dbReference type="SUPFAM" id="SSF50800">
    <property type="entry name" value="PK beta-barrel domain-like"/>
    <property type="match status" value="1"/>
</dbReference>
<evidence type="ECO:0000256" key="19">
    <source>
        <dbReference type="ARBA" id="ARBA00048152"/>
    </source>
</evidence>
<evidence type="ECO:0000256" key="22">
    <source>
        <dbReference type="SAM" id="MobiDB-lite"/>
    </source>
</evidence>
<dbReference type="Proteomes" id="UP001386955">
    <property type="component" value="Unassembled WGS sequence"/>
</dbReference>